<dbReference type="AlphaFoldDB" id="A0A9X3S144"/>
<dbReference type="SUPFAM" id="SSF55298">
    <property type="entry name" value="YjgF-like"/>
    <property type="match status" value="1"/>
</dbReference>
<protein>
    <submittedName>
        <fullName evidence="1">Rid family hydrolase</fullName>
    </submittedName>
</protein>
<name>A0A9X3S144_9ACTN</name>
<dbReference type="InterPro" id="IPR006175">
    <property type="entry name" value="YjgF/YER057c/UK114"/>
</dbReference>
<keyword evidence="1" id="KW-0378">Hydrolase</keyword>
<dbReference type="PANTHER" id="PTHR43857">
    <property type="entry name" value="BLR7761 PROTEIN"/>
    <property type="match status" value="1"/>
</dbReference>
<sequence>MRSPERERRRTDYLADADDWEAVGRVHGEVFATVRPAATMLVVGLLDPRKRVEIEAVAHVA</sequence>
<dbReference type="Proteomes" id="UP001149140">
    <property type="component" value="Unassembled WGS sequence"/>
</dbReference>
<organism evidence="1 2">
    <name type="scientific">Solirubrobacter ginsenosidimutans</name>
    <dbReference type="NCBI Taxonomy" id="490573"/>
    <lineage>
        <taxon>Bacteria</taxon>
        <taxon>Bacillati</taxon>
        <taxon>Actinomycetota</taxon>
        <taxon>Thermoleophilia</taxon>
        <taxon>Solirubrobacterales</taxon>
        <taxon>Solirubrobacteraceae</taxon>
        <taxon>Solirubrobacter</taxon>
    </lineage>
</organism>
<dbReference type="EMBL" id="JAPDOD010000021">
    <property type="protein sequence ID" value="MDA0162945.1"/>
    <property type="molecule type" value="Genomic_DNA"/>
</dbReference>
<dbReference type="PANTHER" id="PTHR43857:SF1">
    <property type="entry name" value="YJGH FAMILY PROTEIN"/>
    <property type="match status" value="1"/>
</dbReference>
<gene>
    <name evidence="1" type="ORF">OM076_21920</name>
</gene>
<comment type="caution">
    <text evidence="1">The sequence shown here is derived from an EMBL/GenBank/DDBJ whole genome shotgun (WGS) entry which is preliminary data.</text>
</comment>
<reference evidence="1" key="1">
    <citation type="submission" date="2022-10" db="EMBL/GenBank/DDBJ databases">
        <title>The WGS of Solirubrobacter ginsenosidimutans DSM 21036.</title>
        <authorList>
            <person name="Jiang Z."/>
        </authorList>
    </citation>
    <scope>NUCLEOTIDE SEQUENCE</scope>
    <source>
        <strain evidence="1">DSM 21036</strain>
    </source>
</reference>
<evidence type="ECO:0000313" key="2">
    <source>
        <dbReference type="Proteomes" id="UP001149140"/>
    </source>
</evidence>
<proteinExistence type="predicted"/>
<accession>A0A9X3S144</accession>
<dbReference type="GO" id="GO:0016787">
    <property type="term" value="F:hydrolase activity"/>
    <property type="evidence" value="ECO:0007669"/>
    <property type="project" value="UniProtKB-KW"/>
</dbReference>
<dbReference type="Gene3D" id="3.30.1330.40">
    <property type="entry name" value="RutC-like"/>
    <property type="match status" value="1"/>
</dbReference>
<dbReference type="Pfam" id="PF01042">
    <property type="entry name" value="Ribonuc_L-PSP"/>
    <property type="match status" value="1"/>
</dbReference>
<evidence type="ECO:0000313" key="1">
    <source>
        <dbReference type="EMBL" id="MDA0162945.1"/>
    </source>
</evidence>
<dbReference type="RefSeq" id="WP_270042185.1">
    <property type="nucleotide sequence ID" value="NZ_JAPDOD010000021.1"/>
</dbReference>
<keyword evidence="2" id="KW-1185">Reference proteome</keyword>
<dbReference type="InterPro" id="IPR035959">
    <property type="entry name" value="RutC-like_sf"/>
</dbReference>